<accession>A0A0U4X0D6</accession>
<dbReference type="PANTHER" id="PTHR21716:SF53">
    <property type="entry name" value="PERMEASE PERM-RELATED"/>
    <property type="match status" value="1"/>
</dbReference>
<keyword evidence="5 8" id="KW-0812">Transmembrane</keyword>
<comment type="subcellular location">
    <subcellularLocation>
        <location evidence="1">Cell membrane</location>
        <topology evidence="1">Multi-pass membrane protein</topology>
    </subcellularLocation>
</comment>
<proteinExistence type="inferred from homology"/>
<feature type="transmembrane region" description="Helical" evidence="8">
    <location>
        <begin position="275"/>
        <end position="298"/>
    </location>
</feature>
<dbReference type="PANTHER" id="PTHR21716">
    <property type="entry name" value="TRANSMEMBRANE PROTEIN"/>
    <property type="match status" value="1"/>
</dbReference>
<dbReference type="RefSeq" id="WP_231923952.1">
    <property type="nucleotide sequence ID" value="NZ_AP017315.1"/>
</dbReference>
<feature type="transmembrane region" description="Helical" evidence="8">
    <location>
        <begin position="221"/>
        <end position="243"/>
    </location>
</feature>
<organism evidence="9 10">
    <name type="scientific">Microcella alkaliphila</name>
    <dbReference type="NCBI Taxonomy" id="279828"/>
    <lineage>
        <taxon>Bacteria</taxon>
        <taxon>Bacillati</taxon>
        <taxon>Actinomycetota</taxon>
        <taxon>Actinomycetes</taxon>
        <taxon>Micrococcales</taxon>
        <taxon>Microbacteriaceae</taxon>
        <taxon>Microcella</taxon>
    </lineage>
</organism>
<gene>
    <name evidence="9" type="ORF">MalAC0309_2497</name>
</gene>
<dbReference type="AlphaFoldDB" id="A0A0U4X0D6"/>
<dbReference type="InterPro" id="IPR002549">
    <property type="entry name" value="AI-2E-like"/>
</dbReference>
<dbReference type="GO" id="GO:0055085">
    <property type="term" value="P:transmembrane transport"/>
    <property type="evidence" value="ECO:0007669"/>
    <property type="project" value="TreeGrafter"/>
</dbReference>
<keyword evidence="7 8" id="KW-0472">Membrane</keyword>
<evidence type="ECO:0000256" key="2">
    <source>
        <dbReference type="ARBA" id="ARBA00009773"/>
    </source>
</evidence>
<evidence type="ECO:0000256" key="7">
    <source>
        <dbReference type="ARBA" id="ARBA00023136"/>
    </source>
</evidence>
<evidence type="ECO:0000256" key="4">
    <source>
        <dbReference type="ARBA" id="ARBA00022475"/>
    </source>
</evidence>
<feature type="transmembrane region" description="Helical" evidence="8">
    <location>
        <begin position="160"/>
        <end position="186"/>
    </location>
</feature>
<reference evidence="9 10" key="2">
    <citation type="submission" date="2016-01" db="EMBL/GenBank/DDBJ databases">
        <title>Microcella alkaliphila JAM AC0309 whole genome shotgun sequence.</title>
        <authorList>
            <person name="Kurata A."/>
            <person name="Hirose Y."/>
            <person name="Kishimoto N."/>
            <person name="Kobayashi T."/>
        </authorList>
    </citation>
    <scope>NUCLEOTIDE SEQUENCE [LARGE SCALE GENOMIC DNA]</scope>
    <source>
        <strain evidence="9 10">JAM AC0309</strain>
    </source>
</reference>
<feature type="transmembrane region" description="Helical" evidence="8">
    <location>
        <begin position="21"/>
        <end position="41"/>
    </location>
</feature>
<evidence type="ECO:0000313" key="9">
    <source>
        <dbReference type="EMBL" id="BAU33336.1"/>
    </source>
</evidence>
<evidence type="ECO:0000256" key="3">
    <source>
        <dbReference type="ARBA" id="ARBA00022448"/>
    </source>
</evidence>
<keyword evidence="6 8" id="KW-1133">Transmembrane helix</keyword>
<feature type="transmembrane region" description="Helical" evidence="8">
    <location>
        <begin position="318"/>
        <end position="349"/>
    </location>
</feature>
<evidence type="ECO:0000313" key="10">
    <source>
        <dbReference type="Proteomes" id="UP000218965"/>
    </source>
</evidence>
<evidence type="ECO:0000256" key="6">
    <source>
        <dbReference type="ARBA" id="ARBA00022989"/>
    </source>
</evidence>
<dbReference type="KEGG" id="malk:MalAC0309_2497"/>
<feature type="transmembrane region" description="Helical" evidence="8">
    <location>
        <begin position="47"/>
        <end position="65"/>
    </location>
</feature>
<comment type="similarity">
    <text evidence="2">Belongs to the autoinducer-2 exporter (AI-2E) (TC 2.A.86) family.</text>
</comment>
<dbReference type="Proteomes" id="UP000218965">
    <property type="component" value="Chromosome"/>
</dbReference>
<keyword evidence="4" id="KW-1003">Cell membrane</keyword>
<dbReference type="EMBL" id="AP017315">
    <property type="protein sequence ID" value="BAU33336.1"/>
    <property type="molecule type" value="Genomic_DNA"/>
</dbReference>
<keyword evidence="3" id="KW-0813">Transport</keyword>
<reference evidence="10" key="1">
    <citation type="submission" date="2015-12" db="EMBL/GenBank/DDBJ databases">
        <authorList>
            <person name="Shamseldin A."/>
            <person name="Moawad H."/>
            <person name="Abd El-Rahim W.M."/>
            <person name="Sadowsky M.J."/>
        </authorList>
    </citation>
    <scope>NUCLEOTIDE SEQUENCE [LARGE SCALE GENOMIC DNA]</scope>
    <source>
        <strain evidence="10">JAM AC0309</strain>
    </source>
</reference>
<evidence type="ECO:0000256" key="1">
    <source>
        <dbReference type="ARBA" id="ARBA00004651"/>
    </source>
</evidence>
<dbReference type="GO" id="GO:0005886">
    <property type="term" value="C:plasma membrane"/>
    <property type="evidence" value="ECO:0007669"/>
    <property type="project" value="UniProtKB-SubCell"/>
</dbReference>
<sequence>MSETENARPKWMTGILTSGPFRFGFVTTLGVLLALLLGAAIVSLSYAIMLIFLAIFISLGLYPVVTRLQNRGVSKTGAILIVLAGFIGIVVAMVLLITPIVIEQATELITTVPQYLTDIENQAWFVNLDTDFGGALTTLLALVTDAVADPNTWLVVGGGALAIGASIVNGVFGIIFVVVMTLYFVASLDQMKGALYELVPASQRRGFRELAEEIFDSIGKYLIGQIVLAALNATFSFILLTILGVRYAVVLAFLALFITLIPIIGPVISTTIMTVVTLFESPVTALIVAVVMIVYMQVESYVLTPRIIGKAISIPSALVLIAAFIGATLLGLLGALVAAPLVASILLILKKVIVPRQNLQ</sequence>
<feature type="transmembrane region" description="Helical" evidence="8">
    <location>
        <begin position="77"/>
        <end position="102"/>
    </location>
</feature>
<evidence type="ECO:0000256" key="5">
    <source>
        <dbReference type="ARBA" id="ARBA00022692"/>
    </source>
</evidence>
<protein>
    <submittedName>
        <fullName evidence="9">Putative permease</fullName>
    </submittedName>
</protein>
<name>A0A0U4X0D6_9MICO</name>
<feature type="transmembrane region" description="Helical" evidence="8">
    <location>
        <begin position="249"/>
        <end position="268"/>
    </location>
</feature>
<evidence type="ECO:0000256" key="8">
    <source>
        <dbReference type="SAM" id="Phobius"/>
    </source>
</evidence>
<dbReference type="Pfam" id="PF01594">
    <property type="entry name" value="AI-2E_transport"/>
    <property type="match status" value="1"/>
</dbReference>